<evidence type="ECO:0000313" key="5">
    <source>
        <dbReference type="Proteomes" id="UP000245433"/>
    </source>
</evidence>
<dbReference type="PROSITE" id="PS51462">
    <property type="entry name" value="NUDIX"/>
    <property type="match status" value="1"/>
</dbReference>
<dbReference type="PANTHER" id="PTHR11839:SF18">
    <property type="entry name" value="NUDIX HYDROLASE DOMAIN-CONTAINING PROTEIN"/>
    <property type="match status" value="1"/>
</dbReference>
<dbReference type="CDD" id="cd03424">
    <property type="entry name" value="NUDIX_ADPRase_Nudt5_UGPPase_Nudt14"/>
    <property type="match status" value="1"/>
</dbReference>
<comment type="caution">
    <text evidence="4">The sequence shown here is derived from an EMBL/GenBank/DDBJ whole genome shotgun (WGS) entry which is preliminary data.</text>
</comment>
<sequence length="184" mass="20923">MADKENYLNGQVVYQGPIFSVEKQQVALADGTQAQRDVIFHQPSVAILAFIDDDHILIERQWRATIQAFTWEIPAGKLDQRDQGNLQRAAIRELNEELRLAAQELLPVLTFYQAVGFSDAQMTLFAANQLSPVDQEAVLPRDQGESLDILTISFEELSQWFVQGKINDQKTLLAYLYWANLRKG</sequence>
<dbReference type="Gene3D" id="3.90.79.10">
    <property type="entry name" value="Nucleoside Triphosphate Pyrophosphohydrolase"/>
    <property type="match status" value="1"/>
</dbReference>
<proteinExistence type="predicted"/>
<dbReference type="InterPro" id="IPR015797">
    <property type="entry name" value="NUDIX_hydrolase-like_dom_sf"/>
</dbReference>
<protein>
    <submittedName>
        <fullName evidence="4">ADP-ribose pyrophosphatase</fullName>
    </submittedName>
</protein>
<evidence type="ECO:0000256" key="2">
    <source>
        <dbReference type="ARBA" id="ARBA00022801"/>
    </source>
</evidence>
<evidence type="ECO:0000313" key="4">
    <source>
        <dbReference type="EMBL" id="PVY85203.1"/>
    </source>
</evidence>
<accession>A0A2U1DBX8</accession>
<dbReference type="GO" id="GO:0016787">
    <property type="term" value="F:hydrolase activity"/>
    <property type="evidence" value="ECO:0007669"/>
    <property type="project" value="UniProtKB-KW"/>
</dbReference>
<feature type="domain" description="Nudix hydrolase" evidence="3">
    <location>
        <begin position="40"/>
        <end position="174"/>
    </location>
</feature>
<dbReference type="InterPro" id="IPR000086">
    <property type="entry name" value="NUDIX_hydrolase_dom"/>
</dbReference>
<evidence type="ECO:0000256" key="1">
    <source>
        <dbReference type="ARBA" id="ARBA00001946"/>
    </source>
</evidence>
<dbReference type="EMBL" id="QEKT01000002">
    <property type="protein sequence ID" value="PVY85203.1"/>
    <property type="molecule type" value="Genomic_DNA"/>
</dbReference>
<dbReference type="OrthoDB" id="9806150at2"/>
<dbReference type="GO" id="GO:0019693">
    <property type="term" value="P:ribose phosphate metabolic process"/>
    <property type="evidence" value="ECO:0007669"/>
    <property type="project" value="TreeGrafter"/>
</dbReference>
<dbReference type="GO" id="GO:0006753">
    <property type="term" value="P:nucleoside phosphate metabolic process"/>
    <property type="evidence" value="ECO:0007669"/>
    <property type="project" value="TreeGrafter"/>
</dbReference>
<dbReference type="Proteomes" id="UP000245433">
    <property type="component" value="Unassembled WGS sequence"/>
</dbReference>
<organism evidence="4 5">
    <name type="scientific">Convivina intestini</name>
    <dbReference type="NCBI Taxonomy" id="1505726"/>
    <lineage>
        <taxon>Bacteria</taxon>
        <taxon>Bacillati</taxon>
        <taxon>Bacillota</taxon>
        <taxon>Bacilli</taxon>
        <taxon>Lactobacillales</taxon>
        <taxon>Lactobacillaceae</taxon>
        <taxon>Convivina</taxon>
    </lineage>
</organism>
<dbReference type="AlphaFoldDB" id="A0A2U1DBX8"/>
<gene>
    <name evidence="4" type="ORF">C7384_10219</name>
</gene>
<dbReference type="RefSeq" id="WP_089939453.1">
    <property type="nucleotide sequence ID" value="NZ_CAKOEX010000002.1"/>
</dbReference>
<keyword evidence="5" id="KW-1185">Reference proteome</keyword>
<dbReference type="Pfam" id="PF00293">
    <property type="entry name" value="NUDIX"/>
    <property type="match status" value="1"/>
</dbReference>
<reference evidence="4 5" key="1">
    <citation type="submission" date="2018-04" db="EMBL/GenBank/DDBJ databases">
        <title>Genomic Encyclopedia of Type Strains, Phase IV (KMG-IV): sequencing the most valuable type-strain genomes for metagenomic binning, comparative biology and taxonomic classification.</title>
        <authorList>
            <person name="Goeker M."/>
        </authorList>
    </citation>
    <scope>NUCLEOTIDE SEQUENCE [LARGE SCALE GENOMIC DNA]</scope>
    <source>
        <strain evidence="4 5">DSM 28795</strain>
    </source>
</reference>
<comment type="cofactor">
    <cofactor evidence="1">
        <name>Mg(2+)</name>
        <dbReference type="ChEBI" id="CHEBI:18420"/>
    </cofactor>
</comment>
<dbReference type="PANTHER" id="PTHR11839">
    <property type="entry name" value="UDP/ADP-SUGAR PYROPHOSPHATASE"/>
    <property type="match status" value="1"/>
</dbReference>
<dbReference type="SUPFAM" id="SSF55811">
    <property type="entry name" value="Nudix"/>
    <property type="match status" value="1"/>
</dbReference>
<name>A0A2U1DBX8_9LACO</name>
<evidence type="ECO:0000259" key="3">
    <source>
        <dbReference type="PROSITE" id="PS51462"/>
    </source>
</evidence>
<keyword evidence="2" id="KW-0378">Hydrolase</keyword>